<dbReference type="Pfam" id="PF08811">
    <property type="entry name" value="DUF1800"/>
    <property type="match status" value="1"/>
</dbReference>
<dbReference type="Proteomes" id="UP000323522">
    <property type="component" value="Chromosome"/>
</dbReference>
<proteinExistence type="predicted"/>
<dbReference type="PANTHER" id="PTHR43737">
    <property type="entry name" value="BLL7424 PROTEIN"/>
    <property type="match status" value="1"/>
</dbReference>
<dbReference type="PANTHER" id="PTHR43737:SF1">
    <property type="entry name" value="DUF1501 DOMAIN-CONTAINING PROTEIN"/>
    <property type="match status" value="1"/>
</dbReference>
<gene>
    <name evidence="2" type="ORF">EWH46_04810</name>
</gene>
<name>A0A5C1PZL8_9BURK</name>
<dbReference type="AlphaFoldDB" id="A0A5C1PZL8"/>
<sequence>MPNLASRSMKTSLALLIGALLLGGAAAGGRAQQITTLSTGSSLVPQGITLLSRTPQLVLRVRGSLVRGVGPRMTVRLNGQPLGTVAVDHTDWRDHAFTVPALLASGTTLEIVFDNDAAAGGEDRNLFIASVGQGSTRFQPGPLQSVYDRGAGARAFDGREVSAGRSDLPWDGALRITWPESLTPLATTARLQRQQAARLLQQASFGALPGEIEQLAVTGLPAWIDRQLALPASADFVGAVQARYDLGPEHRPRGAQYHPHQIGHHFWRHASQAPDQLRARTAFALHQIFMVSQHDDSLWLHARAYASYLDLLNRQAFGNFRDLIEEIALSPAMGLYLSHMRNQKEDPTRGRLPDENFARELMQLFTIGLHELRPDGSVVTDASGRPVETYGNADVMALARVFTGYGWAFPDSELTEAKLRAGWPDYSADGDRRIDLQRMKAYPGQHSPLEKRLFTGKPWERSIAAGGSAASDLKIALDTLFNHPNVGPFIGRQLIQRLVRSDPSPAYVGRISAVFANNGRGVRGDLGAVVRAILLDPEARSLPTAGTGHKLREPVLRVTQWMRAFEARSQTGQFRIDTEMDATGQRVMMSPSVFGYFRPGHVPAGTAMGAQSRTLPEFQLVSETSIATWANLALRMSGAGLGWTGSSADVSARYDALAELAGRGDLEGVVDQLDLRLFAGGMSAGLRQTLIDTMADVRGHDATSHLNRVRAAVLFALASHEYLIQR</sequence>
<reference evidence="2 3" key="1">
    <citation type="submission" date="2019-02" db="EMBL/GenBank/DDBJ databases">
        <title>Complete Genome Sequence and Methylome Analysis of Sphaerotilus natans subsp. sulfidivorans D-507.</title>
        <authorList>
            <person name="Fomenkov A."/>
            <person name="Gridneva E."/>
            <person name="Smolyakov D."/>
            <person name="Dubinina G."/>
            <person name="Vincze T."/>
            <person name="Grabovich M."/>
            <person name="Roberts R.J."/>
        </authorList>
    </citation>
    <scope>NUCLEOTIDE SEQUENCE [LARGE SCALE GENOMIC DNA]</scope>
    <source>
        <strain evidence="2 3">D-507</strain>
    </source>
</reference>
<dbReference type="EMBL" id="CP035708">
    <property type="protein sequence ID" value="QEN00169.1"/>
    <property type="molecule type" value="Genomic_DNA"/>
</dbReference>
<evidence type="ECO:0000313" key="3">
    <source>
        <dbReference type="Proteomes" id="UP000323522"/>
    </source>
</evidence>
<protein>
    <submittedName>
        <fullName evidence="2">DUF1800 family protein</fullName>
    </submittedName>
</protein>
<dbReference type="OrthoDB" id="9772295at2"/>
<dbReference type="Pfam" id="PF16841">
    <property type="entry name" value="CBM60"/>
    <property type="match status" value="1"/>
</dbReference>
<evidence type="ECO:0000259" key="1">
    <source>
        <dbReference type="Pfam" id="PF16841"/>
    </source>
</evidence>
<accession>A0A5C1PZL8</accession>
<dbReference type="InterPro" id="IPR031768">
    <property type="entry name" value="CBM60_xylan-bd"/>
</dbReference>
<evidence type="ECO:0000313" key="2">
    <source>
        <dbReference type="EMBL" id="QEN00169.1"/>
    </source>
</evidence>
<feature type="domain" description="Carbohydrate binding module xylan-binding" evidence="1">
    <location>
        <begin position="57"/>
        <end position="142"/>
    </location>
</feature>
<dbReference type="Gene3D" id="2.60.60.40">
    <property type="match status" value="1"/>
</dbReference>
<dbReference type="KEGG" id="snn:EWH46_04810"/>
<organism evidence="2 3">
    <name type="scientific">Sphaerotilus sulfidivorans</name>
    <dbReference type="NCBI Taxonomy" id="639200"/>
    <lineage>
        <taxon>Bacteria</taxon>
        <taxon>Pseudomonadati</taxon>
        <taxon>Pseudomonadota</taxon>
        <taxon>Betaproteobacteria</taxon>
        <taxon>Burkholderiales</taxon>
        <taxon>Sphaerotilaceae</taxon>
        <taxon>Sphaerotilus</taxon>
    </lineage>
</organism>
<dbReference type="InterPro" id="IPR014917">
    <property type="entry name" value="DUF1800"/>
</dbReference>